<protein>
    <submittedName>
        <fullName evidence="1">Uncharacterized protein</fullName>
    </submittedName>
</protein>
<name>A0A0U1L1X5_9FIRM</name>
<organism evidence="1 2">
    <name type="scientific">Sporomusa ovata</name>
    <dbReference type="NCBI Taxonomy" id="2378"/>
    <lineage>
        <taxon>Bacteria</taxon>
        <taxon>Bacillati</taxon>
        <taxon>Bacillota</taxon>
        <taxon>Negativicutes</taxon>
        <taxon>Selenomonadales</taxon>
        <taxon>Sporomusaceae</taxon>
        <taxon>Sporomusa</taxon>
    </lineage>
</organism>
<evidence type="ECO:0000313" key="1">
    <source>
        <dbReference type="EMBL" id="CQR73680.1"/>
    </source>
</evidence>
<evidence type="ECO:0000313" key="2">
    <source>
        <dbReference type="Proteomes" id="UP000049855"/>
    </source>
</evidence>
<gene>
    <name evidence="1" type="ORF">SpAn4DRAFT_0142</name>
</gene>
<sequence>MQEKKAATDLMNEATDNAAKALEGASYQNSDTVTKQYNAKIDKASELASAKFTQKTK</sequence>
<accession>A0A0U1L1X5</accession>
<reference evidence="2" key="1">
    <citation type="submission" date="2015-03" db="EMBL/GenBank/DDBJ databases">
        <authorList>
            <person name="Nijsse Bart"/>
        </authorList>
    </citation>
    <scope>NUCLEOTIDE SEQUENCE [LARGE SCALE GENOMIC DNA]</scope>
</reference>
<proteinExistence type="predicted"/>
<dbReference type="EMBL" id="CTRP01000014">
    <property type="protein sequence ID" value="CQR73680.1"/>
    <property type="molecule type" value="Genomic_DNA"/>
</dbReference>
<keyword evidence="2" id="KW-1185">Reference proteome</keyword>
<dbReference type="RefSeq" id="WP_021170948.1">
    <property type="nucleotide sequence ID" value="NZ_CTRP01000014.1"/>
</dbReference>
<dbReference type="Proteomes" id="UP000049855">
    <property type="component" value="Unassembled WGS sequence"/>
</dbReference>
<dbReference type="AlphaFoldDB" id="A0A0U1L1X5"/>